<proteinExistence type="inferred from homology"/>
<evidence type="ECO:0000256" key="3">
    <source>
        <dbReference type="ARBA" id="ARBA00022729"/>
    </source>
</evidence>
<evidence type="ECO:0000313" key="6">
    <source>
        <dbReference type="EMBL" id="CQR71172.1"/>
    </source>
</evidence>
<accession>A0A0U1KUS1</accession>
<protein>
    <submittedName>
        <fullName evidence="6">Amino acid ABC transporter, periplasmic amino acid-binding portion</fullName>
    </submittedName>
</protein>
<dbReference type="Pfam" id="PF00497">
    <property type="entry name" value="SBP_bac_3"/>
    <property type="match status" value="1"/>
</dbReference>
<dbReference type="InterPro" id="IPR001638">
    <property type="entry name" value="Solute-binding_3/MltF_N"/>
</dbReference>
<evidence type="ECO:0000256" key="1">
    <source>
        <dbReference type="ARBA" id="ARBA00004196"/>
    </source>
</evidence>
<keyword evidence="3" id="KW-0732">Signal</keyword>
<dbReference type="Proteomes" id="UP000049855">
    <property type="component" value="Unassembled WGS sequence"/>
</dbReference>
<keyword evidence="7" id="KW-1185">Reference proteome</keyword>
<dbReference type="RefSeq" id="WP_054954560.1">
    <property type="nucleotide sequence ID" value="NZ_CTRP01000003.1"/>
</dbReference>
<dbReference type="SMART" id="SM00062">
    <property type="entry name" value="PBPb"/>
    <property type="match status" value="1"/>
</dbReference>
<dbReference type="EMBL" id="CTRP01000003">
    <property type="protein sequence ID" value="CQR71172.1"/>
    <property type="molecule type" value="Genomic_DNA"/>
</dbReference>
<comment type="similarity">
    <text evidence="2 4">Belongs to the bacterial solute-binding protein 3 family.</text>
</comment>
<dbReference type="AlphaFoldDB" id="A0A0U1KUS1"/>
<evidence type="ECO:0000313" key="7">
    <source>
        <dbReference type="Proteomes" id="UP000049855"/>
    </source>
</evidence>
<evidence type="ECO:0000256" key="4">
    <source>
        <dbReference type="RuleBase" id="RU003744"/>
    </source>
</evidence>
<dbReference type="PANTHER" id="PTHR35936">
    <property type="entry name" value="MEMBRANE-BOUND LYTIC MUREIN TRANSGLYCOSYLASE F"/>
    <property type="match status" value="1"/>
</dbReference>
<dbReference type="PROSITE" id="PS51257">
    <property type="entry name" value="PROKAR_LIPOPROTEIN"/>
    <property type="match status" value="1"/>
</dbReference>
<dbReference type="PROSITE" id="PS01039">
    <property type="entry name" value="SBP_BACTERIAL_3"/>
    <property type="match status" value="1"/>
</dbReference>
<gene>
    <name evidence="6" type="ORF">SpAn4DRAFT_2150</name>
</gene>
<dbReference type="InterPro" id="IPR018313">
    <property type="entry name" value="SBP_3_CS"/>
</dbReference>
<feature type="domain" description="Solute-binding protein family 3/N-terminal" evidence="5">
    <location>
        <begin position="39"/>
        <end position="263"/>
    </location>
</feature>
<evidence type="ECO:0000256" key="2">
    <source>
        <dbReference type="ARBA" id="ARBA00010333"/>
    </source>
</evidence>
<dbReference type="GO" id="GO:0030313">
    <property type="term" value="C:cell envelope"/>
    <property type="evidence" value="ECO:0007669"/>
    <property type="project" value="UniProtKB-SubCell"/>
</dbReference>
<organism evidence="6 7">
    <name type="scientific">Sporomusa ovata</name>
    <dbReference type="NCBI Taxonomy" id="2378"/>
    <lineage>
        <taxon>Bacteria</taxon>
        <taxon>Bacillati</taxon>
        <taxon>Bacillota</taxon>
        <taxon>Negativicutes</taxon>
        <taxon>Selenomonadales</taxon>
        <taxon>Sporomusaceae</taxon>
        <taxon>Sporomusa</taxon>
    </lineage>
</organism>
<evidence type="ECO:0000259" key="5">
    <source>
        <dbReference type="SMART" id="SM00062"/>
    </source>
</evidence>
<comment type="subcellular location">
    <subcellularLocation>
        <location evidence="1">Cell envelope</location>
    </subcellularLocation>
</comment>
<sequence>MKSRFFVIWSVLVVLAGLMLFAGCGNNSATTASGPAKKIIRVGTSGEYYPLCFKKNNQLQGFEIDVWNEIGKRAGYEIEFKVSKFAGLFGMLDAGQIDTIAHIISTTEERQKKYDFSETYAYSTYQFTVKKDSQLTNLEDFKGKKIGVWLGSNAEKTLKQVNEKYQLNMEIVTYDGSPMEKEVEVGRLDATWSGAIKAKTTIEQGNLNLRLAAAKTGIGEINQYPFVKNEKNNQLIEDVNKAIKSMHEDGTLTKLSLKWFGMDTTKPQ</sequence>
<dbReference type="PANTHER" id="PTHR35936:SF19">
    <property type="entry name" value="AMINO-ACID-BINDING PROTEIN YXEM-RELATED"/>
    <property type="match status" value="1"/>
</dbReference>
<dbReference type="SUPFAM" id="SSF53850">
    <property type="entry name" value="Periplasmic binding protein-like II"/>
    <property type="match status" value="1"/>
</dbReference>
<dbReference type="Gene3D" id="3.40.190.10">
    <property type="entry name" value="Periplasmic binding protein-like II"/>
    <property type="match status" value="2"/>
</dbReference>
<reference evidence="7" key="1">
    <citation type="submission" date="2015-03" db="EMBL/GenBank/DDBJ databases">
        <authorList>
            <person name="Nijsse Bart"/>
        </authorList>
    </citation>
    <scope>NUCLEOTIDE SEQUENCE [LARGE SCALE GENOMIC DNA]</scope>
</reference>
<name>A0A0U1KUS1_9FIRM</name>